<dbReference type="AlphaFoldDB" id="A0A1E7FNG0"/>
<dbReference type="Pfam" id="PF06522">
    <property type="entry name" value="B12D"/>
    <property type="match status" value="1"/>
</dbReference>
<feature type="transmembrane region" description="Helical" evidence="1">
    <location>
        <begin position="54"/>
        <end position="75"/>
    </location>
</feature>
<keyword evidence="1" id="KW-0812">Transmembrane</keyword>
<protein>
    <submittedName>
        <fullName evidence="2">Uncharacterized protein</fullName>
    </submittedName>
</protein>
<dbReference type="EMBL" id="KV784355">
    <property type="protein sequence ID" value="OEU19698.1"/>
    <property type="molecule type" value="Genomic_DNA"/>
</dbReference>
<accession>A0A1E7FNG0</accession>
<proteinExistence type="predicted"/>
<keyword evidence="1" id="KW-0472">Membrane</keyword>
<dbReference type="KEGG" id="fcy:FRACYDRAFT_274567"/>
<name>A0A1E7FNG0_9STRA</name>
<dbReference type="InParanoid" id="A0A1E7FNG0"/>
<reference evidence="2 3" key="1">
    <citation type="submission" date="2016-09" db="EMBL/GenBank/DDBJ databases">
        <title>Extensive genetic diversity and differential bi-allelic expression allows diatom success in the polar Southern Ocean.</title>
        <authorList>
            <consortium name="DOE Joint Genome Institute"/>
            <person name="Mock T."/>
            <person name="Otillar R.P."/>
            <person name="Strauss J."/>
            <person name="Dupont C."/>
            <person name="Frickenhaus S."/>
            <person name="Maumus F."/>
            <person name="Mcmullan M."/>
            <person name="Sanges R."/>
            <person name="Schmutz J."/>
            <person name="Toseland A."/>
            <person name="Valas R."/>
            <person name="Veluchamy A."/>
            <person name="Ward B.J."/>
            <person name="Allen A."/>
            <person name="Barry K."/>
            <person name="Falciatore A."/>
            <person name="Ferrante M."/>
            <person name="Fortunato A.E."/>
            <person name="Gloeckner G."/>
            <person name="Gruber A."/>
            <person name="Hipkin R."/>
            <person name="Janech M."/>
            <person name="Kroth P."/>
            <person name="Leese F."/>
            <person name="Lindquist E."/>
            <person name="Lyon B.R."/>
            <person name="Martin J."/>
            <person name="Mayer C."/>
            <person name="Parker M."/>
            <person name="Quesneville H."/>
            <person name="Raymond J."/>
            <person name="Uhlig C."/>
            <person name="Valentin K.U."/>
            <person name="Worden A.Z."/>
            <person name="Armbrust E.V."/>
            <person name="Bowler C."/>
            <person name="Green B."/>
            <person name="Moulton V."/>
            <person name="Van Oosterhout C."/>
            <person name="Grigoriev I."/>
        </authorList>
    </citation>
    <scope>NUCLEOTIDE SEQUENCE [LARGE SCALE GENOMIC DNA]</scope>
    <source>
        <strain evidence="2 3">CCMP1102</strain>
    </source>
</reference>
<organism evidence="2 3">
    <name type="scientific">Fragilariopsis cylindrus CCMP1102</name>
    <dbReference type="NCBI Taxonomy" id="635003"/>
    <lineage>
        <taxon>Eukaryota</taxon>
        <taxon>Sar</taxon>
        <taxon>Stramenopiles</taxon>
        <taxon>Ochrophyta</taxon>
        <taxon>Bacillariophyta</taxon>
        <taxon>Bacillariophyceae</taxon>
        <taxon>Bacillariophycidae</taxon>
        <taxon>Bacillariales</taxon>
        <taxon>Bacillariaceae</taxon>
        <taxon>Fragilariopsis</taxon>
    </lineage>
</organism>
<dbReference type="InterPro" id="IPR010530">
    <property type="entry name" value="B12D"/>
</dbReference>
<keyword evidence="1" id="KW-1133">Transmembrane helix</keyword>
<evidence type="ECO:0000313" key="2">
    <source>
        <dbReference type="EMBL" id="OEU19698.1"/>
    </source>
</evidence>
<evidence type="ECO:0000313" key="3">
    <source>
        <dbReference type="Proteomes" id="UP000095751"/>
    </source>
</evidence>
<evidence type="ECO:0000256" key="1">
    <source>
        <dbReference type="SAM" id="Phobius"/>
    </source>
</evidence>
<sequence>MNALFAARSTLRAIPRATTTFGGVASNNSSRRTISSRKVIDEIKNKPIWLEDPATYPVILCTIVACVGAAGYVLYIQTCKEYIRWAPSKRCSEIRWWGDDKADARFKKV</sequence>
<keyword evidence="3" id="KW-1185">Reference proteome</keyword>
<gene>
    <name evidence="2" type="ORF">FRACYDRAFT_274567</name>
</gene>
<dbReference type="OrthoDB" id="49754at2759"/>
<dbReference type="Proteomes" id="UP000095751">
    <property type="component" value="Unassembled WGS sequence"/>
</dbReference>